<dbReference type="Gene3D" id="2.120.10.30">
    <property type="entry name" value="TolB, C-terminal domain"/>
    <property type="match status" value="1"/>
</dbReference>
<organism evidence="3 4">
    <name type="scientific">Hymenobacter defluvii</name>
    <dbReference type="NCBI Taxonomy" id="2054411"/>
    <lineage>
        <taxon>Bacteria</taxon>
        <taxon>Pseudomonadati</taxon>
        <taxon>Bacteroidota</taxon>
        <taxon>Cytophagia</taxon>
        <taxon>Cytophagales</taxon>
        <taxon>Hymenobacteraceae</taxon>
        <taxon>Hymenobacter</taxon>
    </lineage>
</organism>
<dbReference type="PANTHER" id="PTHR36842:SF1">
    <property type="entry name" value="PROTEIN TOLB"/>
    <property type="match status" value="1"/>
</dbReference>
<comment type="similarity">
    <text evidence="1">Belongs to the TolB family.</text>
</comment>
<dbReference type="PANTHER" id="PTHR36842">
    <property type="entry name" value="PROTEIN TOLB HOMOLOG"/>
    <property type="match status" value="1"/>
</dbReference>
<name>A0ABS3T6G8_9BACT</name>
<evidence type="ECO:0000256" key="2">
    <source>
        <dbReference type="SAM" id="SignalP"/>
    </source>
</evidence>
<evidence type="ECO:0000256" key="1">
    <source>
        <dbReference type="ARBA" id="ARBA00009820"/>
    </source>
</evidence>
<feature type="signal peptide" evidence="2">
    <location>
        <begin position="1"/>
        <end position="23"/>
    </location>
</feature>
<dbReference type="InterPro" id="IPR011042">
    <property type="entry name" value="6-blade_b-propeller_TolB-like"/>
</dbReference>
<dbReference type="SUPFAM" id="SSF82171">
    <property type="entry name" value="DPP6 N-terminal domain-like"/>
    <property type="match status" value="1"/>
</dbReference>
<dbReference type="RefSeq" id="WP_208306014.1">
    <property type="nucleotide sequence ID" value="NZ_JAGETX010000001.1"/>
</dbReference>
<feature type="chain" id="PRO_5045251545" evidence="2">
    <location>
        <begin position="24"/>
        <end position="504"/>
    </location>
</feature>
<evidence type="ECO:0000313" key="4">
    <source>
        <dbReference type="Proteomes" id="UP000670527"/>
    </source>
</evidence>
<dbReference type="Gene3D" id="2.60.120.200">
    <property type="match status" value="1"/>
</dbReference>
<accession>A0ABS3T6G8</accession>
<comment type="caution">
    <text evidence="3">The sequence shown here is derived from an EMBL/GenBank/DDBJ whole genome shotgun (WGS) entry which is preliminary data.</text>
</comment>
<keyword evidence="2" id="KW-0732">Signal</keyword>
<dbReference type="Pfam" id="PF07676">
    <property type="entry name" value="PD40"/>
    <property type="match status" value="4"/>
</dbReference>
<sequence length="504" mass="55305">MRSFLQKTALLLLFVLVQGAVHAQTTLGIFTDHQDIGTNVKPGSATYLPATQQYKVTGAGTNIWGDHDEFQFVYKKLTGDFILYARANFETPKGVEPHRKLGWMVRQSLAGNAPHISAAVHGDGLTSLQFRKTVGDATAETQATITGADVIQLERTGTTYTMRVARFGQPFTVQQVTDVALGDAVYVGLFVTSHNAGVVEKAVFRDVRIAIPAPASLTPYRDYLGSHIELLDVANGHREIVYTSPKSLQAPNWRPNGKSLVYNSDGLMYNFDLAARKPTVLPTGDVKNNNNDHVLSFDGTMLGLSSGVDKLGGSIVYTVPVTGGTPRQITPRGPSYLHSWSPDKQYLLFTGERNKDFDIYRVSATGGPEVRLTTAAGLDDGAEYTPDGRYIYFNSVRTGTMQIWRMRADGTDQQPVTHGDFHDWFPHVSPDGKWLVFVSFLKDEVSPNDHPFYKHVYLRLLPIAGGEPKVIAYLYGGQGTINTPSWSPDSKRVAFVSNSADAGK</sequence>
<proteinExistence type="inferred from homology"/>
<evidence type="ECO:0000313" key="3">
    <source>
        <dbReference type="EMBL" id="MBO3269241.1"/>
    </source>
</evidence>
<gene>
    <name evidence="3" type="ORF">J4D97_01155</name>
</gene>
<protein>
    <submittedName>
        <fullName evidence="3">TolB family protein</fullName>
    </submittedName>
</protein>
<dbReference type="InterPro" id="IPR011659">
    <property type="entry name" value="WD40"/>
</dbReference>
<dbReference type="Proteomes" id="UP000670527">
    <property type="component" value="Unassembled WGS sequence"/>
</dbReference>
<dbReference type="EMBL" id="JAGETX010000001">
    <property type="protein sequence ID" value="MBO3269241.1"/>
    <property type="molecule type" value="Genomic_DNA"/>
</dbReference>
<reference evidence="3 4" key="1">
    <citation type="submission" date="2021-03" db="EMBL/GenBank/DDBJ databases">
        <authorList>
            <person name="Kim M.K."/>
        </authorList>
    </citation>
    <scope>NUCLEOTIDE SEQUENCE [LARGE SCALE GENOMIC DNA]</scope>
    <source>
        <strain evidence="3 4">BT507</strain>
    </source>
</reference>
<keyword evidence="4" id="KW-1185">Reference proteome</keyword>